<dbReference type="GO" id="GO:0030295">
    <property type="term" value="F:protein kinase activator activity"/>
    <property type="evidence" value="ECO:0007669"/>
    <property type="project" value="TreeGrafter"/>
</dbReference>
<sequence length="388" mass="44728">MIWMFMLLNIFFQDVYRKEQVVIQNKLSASIAYLAIHMINETLRLLSESSRHLHFLIDVRNGRIIYSNQAFINQFNDITDPAVLLPLIEHEDLEYVMEKYLACKSGEKIEDFESRVHIDGKRHVYKIAAALMVTSSGQRIVGCDAEDITDMKDYINVLNEHNKKKNSILNIISHDLMGPIGIIQSLSSLMSDPEKITDEHRLHQYTDLINRTSKKCINLIRNFINQEFLESFGVNLVKKRIELVGKMQILIQGYINNEVEMKKRFTLLSNMEKVYIEIDEDKFFQIMNNLISNSLKFTNDGGTIAVNITDQDTSVLITVADDGVGIPEKYHKQLFEKFNPARRSGLKGEESIGLGMSIIKTIVEWHNGKIWFESQVNVGTTFYIEIPK</sequence>
<dbReference type="OrthoDB" id="9757990at2"/>
<dbReference type="InterPro" id="IPR036097">
    <property type="entry name" value="HisK_dim/P_sf"/>
</dbReference>
<dbReference type="Pfam" id="PF02518">
    <property type="entry name" value="HATPase_c"/>
    <property type="match status" value="1"/>
</dbReference>
<keyword evidence="4" id="KW-0808">Transferase</keyword>
<dbReference type="EC" id="2.7.13.3" evidence="2"/>
<evidence type="ECO:0000313" key="9">
    <source>
        <dbReference type="Proteomes" id="UP000320300"/>
    </source>
</evidence>
<gene>
    <name evidence="8" type="ORF">SAMN06265348_104318</name>
</gene>
<dbReference type="SMART" id="SM00387">
    <property type="entry name" value="HATPase_c"/>
    <property type="match status" value="1"/>
</dbReference>
<keyword evidence="5 8" id="KW-0418">Kinase</keyword>
<evidence type="ECO:0000256" key="2">
    <source>
        <dbReference type="ARBA" id="ARBA00012438"/>
    </source>
</evidence>
<dbReference type="PANTHER" id="PTHR42878:SF13">
    <property type="entry name" value="HISTIDINE KINASE"/>
    <property type="match status" value="1"/>
</dbReference>
<dbReference type="GO" id="GO:0016020">
    <property type="term" value="C:membrane"/>
    <property type="evidence" value="ECO:0007669"/>
    <property type="project" value="UniProtKB-SubCell"/>
</dbReference>
<comment type="catalytic activity">
    <reaction evidence="1">
        <text>ATP + protein L-histidine = ADP + protein N-phospho-L-histidine.</text>
        <dbReference type="EC" id="2.7.13.3"/>
    </reaction>
</comment>
<dbReference type="GO" id="GO:0000155">
    <property type="term" value="F:phosphorelay sensor kinase activity"/>
    <property type="evidence" value="ECO:0007669"/>
    <property type="project" value="InterPro"/>
</dbReference>
<dbReference type="Gene3D" id="3.30.450.20">
    <property type="entry name" value="PAS domain"/>
    <property type="match status" value="1"/>
</dbReference>
<evidence type="ECO:0000256" key="1">
    <source>
        <dbReference type="ARBA" id="ARBA00000085"/>
    </source>
</evidence>
<dbReference type="SUPFAM" id="SSF47384">
    <property type="entry name" value="Homodimeric domain of signal transducing histidine kinase"/>
    <property type="match status" value="1"/>
</dbReference>
<dbReference type="EMBL" id="FXTN01000004">
    <property type="protein sequence ID" value="SMO64590.1"/>
    <property type="molecule type" value="Genomic_DNA"/>
</dbReference>
<protein>
    <recommendedName>
        <fullName evidence="2">histidine kinase</fullName>
        <ecNumber evidence="2">2.7.13.3</ecNumber>
    </recommendedName>
</protein>
<dbReference type="NCBIfam" id="TIGR00229">
    <property type="entry name" value="sensory_box"/>
    <property type="match status" value="1"/>
</dbReference>
<organism evidence="8 9">
    <name type="scientific">Pedobacter westerhofensis</name>
    <dbReference type="NCBI Taxonomy" id="425512"/>
    <lineage>
        <taxon>Bacteria</taxon>
        <taxon>Pseudomonadati</taxon>
        <taxon>Bacteroidota</taxon>
        <taxon>Sphingobacteriia</taxon>
        <taxon>Sphingobacteriales</taxon>
        <taxon>Sphingobacteriaceae</taxon>
        <taxon>Pedobacter</taxon>
    </lineage>
</organism>
<dbReference type="SUPFAM" id="SSF55785">
    <property type="entry name" value="PYP-like sensor domain (PAS domain)"/>
    <property type="match status" value="1"/>
</dbReference>
<feature type="domain" description="Histidine kinase" evidence="7">
    <location>
        <begin position="171"/>
        <end position="388"/>
    </location>
</feature>
<reference evidence="8 9" key="1">
    <citation type="submission" date="2017-05" db="EMBL/GenBank/DDBJ databases">
        <authorList>
            <person name="Varghese N."/>
            <person name="Submissions S."/>
        </authorList>
    </citation>
    <scope>NUCLEOTIDE SEQUENCE [LARGE SCALE GENOMIC DNA]</scope>
    <source>
        <strain evidence="8 9">DSM 19036</strain>
    </source>
</reference>
<evidence type="ECO:0000259" key="7">
    <source>
        <dbReference type="PROSITE" id="PS50109"/>
    </source>
</evidence>
<dbReference type="Proteomes" id="UP000320300">
    <property type="component" value="Unassembled WGS sequence"/>
</dbReference>
<dbReference type="InterPro" id="IPR036890">
    <property type="entry name" value="HATPase_C_sf"/>
</dbReference>
<dbReference type="AlphaFoldDB" id="A0A521D107"/>
<dbReference type="Gene3D" id="1.10.287.130">
    <property type="match status" value="1"/>
</dbReference>
<dbReference type="InterPro" id="IPR000014">
    <property type="entry name" value="PAS"/>
</dbReference>
<dbReference type="PRINTS" id="PR00344">
    <property type="entry name" value="BCTRLSENSOR"/>
</dbReference>
<dbReference type="InterPro" id="IPR004358">
    <property type="entry name" value="Sig_transdc_His_kin-like_C"/>
</dbReference>
<dbReference type="InterPro" id="IPR005467">
    <property type="entry name" value="His_kinase_dom"/>
</dbReference>
<dbReference type="InterPro" id="IPR050351">
    <property type="entry name" value="BphY/WalK/GraS-like"/>
</dbReference>
<dbReference type="GO" id="GO:0000156">
    <property type="term" value="F:phosphorelay response regulator activity"/>
    <property type="evidence" value="ECO:0007669"/>
    <property type="project" value="TreeGrafter"/>
</dbReference>
<evidence type="ECO:0000256" key="5">
    <source>
        <dbReference type="ARBA" id="ARBA00022777"/>
    </source>
</evidence>
<evidence type="ECO:0000256" key="4">
    <source>
        <dbReference type="ARBA" id="ARBA00022679"/>
    </source>
</evidence>
<evidence type="ECO:0000256" key="3">
    <source>
        <dbReference type="ARBA" id="ARBA00022553"/>
    </source>
</evidence>
<dbReference type="SUPFAM" id="SSF55874">
    <property type="entry name" value="ATPase domain of HSP90 chaperone/DNA topoisomerase II/histidine kinase"/>
    <property type="match status" value="1"/>
</dbReference>
<keyword evidence="3" id="KW-0597">Phosphoprotein</keyword>
<dbReference type="InterPro" id="IPR003594">
    <property type="entry name" value="HATPase_dom"/>
</dbReference>
<dbReference type="PROSITE" id="PS50109">
    <property type="entry name" value="HIS_KIN"/>
    <property type="match status" value="1"/>
</dbReference>
<proteinExistence type="predicted"/>
<evidence type="ECO:0000313" key="8">
    <source>
        <dbReference type="EMBL" id="SMO64590.1"/>
    </source>
</evidence>
<name>A0A521D107_9SPHI</name>
<keyword evidence="6" id="KW-0472">Membrane</keyword>
<dbReference type="GO" id="GO:0007234">
    <property type="term" value="P:osmosensory signaling via phosphorelay pathway"/>
    <property type="evidence" value="ECO:0007669"/>
    <property type="project" value="TreeGrafter"/>
</dbReference>
<dbReference type="FunFam" id="3.30.565.10:FF:000006">
    <property type="entry name" value="Sensor histidine kinase WalK"/>
    <property type="match status" value="1"/>
</dbReference>
<accession>A0A521D107</accession>
<keyword evidence="9" id="KW-1185">Reference proteome</keyword>
<dbReference type="PANTHER" id="PTHR42878">
    <property type="entry name" value="TWO-COMPONENT HISTIDINE KINASE"/>
    <property type="match status" value="1"/>
</dbReference>
<dbReference type="InterPro" id="IPR035965">
    <property type="entry name" value="PAS-like_dom_sf"/>
</dbReference>
<evidence type="ECO:0000256" key="6">
    <source>
        <dbReference type="ARBA" id="ARBA00023136"/>
    </source>
</evidence>
<dbReference type="CDD" id="cd00075">
    <property type="entry name" value="HATPase"/>
    <property type="match status" value="1"/>
</dbReference>
<dbReference type="Gene3D" id="3.30.565.10">
    <property type="entry name" value="Histidine kinase-like ATPase, C-terminal domain"/>
    <property type="match status" value="1"/>
</dbReference>